<protein>
    <submittedName>
        <fullName evidence="1">Uncharacterized protein</fullName>
    </submittedName>
</protein>
<dbReference type="EMBL" id="LR796201">
    <property type="protein sequence ID" value="CAB4127086.1"/>
    <property type="molecule type" value="Genomic_DNA"/>
</dbReference>
<gene>
    <name evidence="5" type="ORF">UFOVP1357_23</name>
    <name evidence="1" type="ORF">UFOVP18_50</name>
    <name evidence="3" type="ORF">UFOVP258_43</name>
    <name evidence="4" type="ORF">UFOVP502_35</name>
    <name evidence="2" type="ORF">UFOVP82_52</name>
</gene>
<name>A0A6J5KHY3_9CAUD</name>
<evidence type="ECO:0000313" key="4">
    <source>
        <dbReference type="EMBL" id="CAB4146526.1"/>
    </source>
</evidence>
<evidence type="ECO:0000313" key="5">
    <source>
        <dbReference type="EMBL" id="CAB4199988.1"/>
    </source>
</evidence>
<evidence type="ECO:0000313" key="1">
    <source>
        <dbReference type="EMBL" id="CAB4121678.1"/>
    </source>
</evidence>
<reference evidence="1" key="1">
    <citation type="submission" date="2020-04" db="EMBL/GenBank/DDBJ databases">
        <authorList>
            <person name="Chiriac C."/>
            <person name="Salcher M."/>
            <person name="Ghai R."/>
            <person name="Kavagutti S V."/>
        </authorList>
    </citation>
    <scope>NUCLEOTIDE SEQUENCE</scope>
</reference>
<proteinExistence type="predicted"/>
<dbReference type="EMBL" id="LR796468">
    <property type="protein sequence ID" value="CAB4146526.1"/>
    <property type="molecule type" value="Genomic_DNA"/>
</dbReference>
<evidence type="ECO:0000313" key="3">
    <source>
        <dbReference type="EMBL" id="CAB4132633.1"/>
    </source>
</evidence>
<dbReference type="EMBL" id="LR796149">
    <property type="protein sequence ID" value="CAB4121678.1"/>
    <property type="molecule type" value="Genomic_DNA"/>
</dbReference>
<dbReference type="EMBL" id="LR797304">
    <property type="protein sequence ID" value="CAB4199988.1"/>
    <property type="molecule type" value="Genomic_DNA"/>
</dbReference>
<organism evidence="1">
    <name type="scientific">uncultured Caudovirales phage</name>
    <dbReference type="NCBI Taxonomy" id="2100421"/>
    <lineage>
        <taxon>Viruses</taxon>
        <taxon>Duplodnaviria</taxon>
        <taxon>Heunggongvirae</taxon>
        <taxon>Uroviricota</taxon>
        <taxon>Caudoviricetes</taxon>
        <taxon>Peduoviridae</taxon>
        <taxon>Maltschvirus</taxon>
        <taxon>Maltschvirus maltsch</taxon>
    </lineage>
</organism>
<dbReference type="EMBL" id="LR796264">
    <property type="protein sequence ID" value="CAB4132633.1"/>
    <property type="molecule type" value="Genomic_DNA"/>
</dbReference>
<sequence length="489" mass="48943">MPVANSLNISQSGIVFFDGVATFTGKTLTTANATPNFVVGSPNITIDFALDNLALGSSLPSLTSGVANVTLGRYVLQSITTGSANTGAGQATLIALTTGNSNTAFGNGACTAITTTNFNSGFGSGALAGTTGSSNTAVGYSAAGNVLTGSHNVIVGDLSGGNLQGASNNTFVGSQCATGLATGSNNILIGSTAGSGYTTSESSNIAIGAAGTAAESNVMRLGTTGSGAGQVNKAFIAGVASVSVSNSNVVTINTSTGQMGSSATSLFNPASAIQIFDDFIGISPSTEFYLPWLESGFNPIVSTESGRPGVIQNTSIGSGGTSFIALPNYDVSAVANGNFVLGGGILSVDWYFKIITLSNSTNRYVLTMGLGDTFTGTTQGNGAYFQYSDNVNSGNWTILTTASSTSTTGSSNLAATTGWHHANVTVNAAATSVAYSMDGVAINVSPLTTHIPTVALYPLFLIAGTNGTIAAGEIFLDLMVLTQTLTTPR</sequence>
<evidence type="ECO:0000313" key="2">
    <source>
        <dbReference type="EMBL" id="CAB4127086.1"/>
    </source>
</evidence>
<accession>A0A6J5KHY3</accession>